<evidence type="ECO:0000313" key="2">
    <source>
        <dbReference type="Proteomes" id="UP000315082"/>
    </source>
</evidence>
<dbReference type="Proteomes" id="UP000315082">
    <property type="component" value="Chromosome"/>
</dbReference>
<dbReference type="EMBL" id="CP036348">
    <property type="protein sequence ID" value="QDV67197.1"/>
    <property type="molecule type" value="Genomic_DNA"/>
</dbReference>
<name>A0A518JNS3_9BACT</name>
<dbReference type="KEGG" id="rcf:Poly24_08890"/>
<dbReference type="RefSeq" id="WP_145090953.1">
    <property type="nucleotide sequence ID" value="NZ_CP036348.1"/>
</dbReference>
<protein>
    <submittedName>
        <fullName evidence="1">Uncharacterized protein</fullName>
    </submittedName>
</protein>
<organism evidence="1 2">
    <name type="scientific">Rosistilla carotiformis</name>
    <dbReference type="NCBI Taxonomy" id="2528017"/>
    <lineage>
        <taxon>Bacteria</taxon>
        <taxon>Pseudomonadati</taxon>
        <taxon>Planctomycetota</taxon>
        <taxon>Planctomycetia</taxon>
        <taxon>Pirellulales</taxon>
        <taxon>Pirellulaceae</taxon>
        <taxon>Rosistilla</taxon>
    </lineage>
</organism>
<reference evidence="1 2" key="1">
    <citation type="submission" date="2019-02" db="EMBL/GenBank/DDBJ databases">
        <title>Deep-cultivation of Planctomycetes and their phenomic and genomic characterization uncovers novel biology.</title>
        <authorList>
            <person name="Wiegand S."/>
            <person name="Jogler M."/>
            <person name="Boedeker C."/>
            <person name="Pinto D."/>
            <person name="Vollmers J."/>
            <person name="Rivas-Marin E."/>
            <person name="Kohn T."/>
            <person name="Peeters S.H."/>
            <person name="Heuer A."/>
            <person name="Rast P."/>
            <person name="Oberbeckmann S."/>
            <person name="Bunk B."/>
            <person name="Jeske O."/>
            <person name="Meyerdierks A."/>
            <person name="Storesund J.E."/>
            <person name="Kallscheuer N."/>
            <person name="Luecker S."/>
            <person name="Lage O.M."/>
            <person name="Pohl T."/>
            <person name="Merkel B.J."/>
            <person name="Hornburger P."/>
            <person name="Mueller R.-W."/>
            <person name="Bruemmer F."/>
            <person name="Labrenz M."/>
            <person name="Spormann A.M."/>
            <person name="Op den Camp H."/>
            <person name="Overmann J."/>
            <person name="Amann R."/>
            <person name="Jetten M.S.M."/>
            <person name="Mascher T."/>
            <person name="Medema M.H."/>
            <person name="Devos D.P."/>
            <person name="Kaster A.-K."/>
            <person name="Ovreas L."/>
            <person name="Rohde M."/>
            <person name="Galperin M.Y."/>
            <person name="Jogler C."/>
        </authorList>
    </citation>
    <scope>NUCLEOTIDE SEQUENCE [LARGE SCALE GENOMIC DNA]</scope>
    <source>
        <strain evidence="1 2">Poly24</strain>
    </source>
</reference>
<dbReference type="AlphaFoldDB" id="A0A518JNS3"/>
<sequence>MPRESVDLLLRYYSIEPFGDPWRQTAEIVAAVLNSAGLLDRNQKPIHVDPEDIVPIHPPGWIPKSARCVTLSASESAARSRAAAGF</sequence>
<keyword evidence="2" id="KW-1185">Reference proteome</keyword>
<evidence type="ECO:0000313" key="1">
    <source>
        <dbReference type="EMBL" id="QDV67197.1"/>
    </source>
</evidence>
<proteinExistence type="predicted"/>
<accession>A0A518JNS3</accession>
<gene>
    <name evidence="1" type="ORF">Poly24_08890</name>
</gene>